<dbReference type="InterPro" id="IPR011048">
    <property type="entry name" value="Haem_d1_sf"/>
</dbReference>
<name>A0ABX0RNS3_9GAMM</name>
<protein>
    <submittedName>
        <fullName evidence="1">Beta-propeller fold lactonase family protein</fullName>
    </submittedName>
</protein>
<dbReference type="InterPro" id="IPR019405">
    <property type="entry name" value="Lactonase_7-beta_prop"/>
</dbReference>
<keyword evidence="2" id="KW-1185">Reference proteome</keyword>
<dbReference type="PANTHER" id="PTHR47197">
    <property type="entry name" value="PROTEIN NIRF"/>
    <property type="match status" value="1"/>
</dbReference>
<comment type="caution">
    <text evidence="1">The sequence shown here is derived from an EMBL/GenBank/DDBJ whole genome shotgun (WGS) entry which is preliminary data.</text>
</comment>
<evidence type="ECO:0000313" key="2">
    <source>
        <dbReference type="Proteomes" id="UP001515780"/>
    </source>
</evidence>
<sequence length="337" mass="36377">MRILRYSTTAVILAGVISFYFPSTLYAKNDNKHEVHRVTFDGAIKNNTLAMNPNEKMAVVASSENSEVVIYDLVNGKVQGVLKNYVTPRNIIFAPDGKSFYISDSSKGVVDRIDSESFQTINQYAIGPGAFGTALNSDGKALYVNNQSSDSVTVMNTETGVAQAVIKGFAQPRQGVQLSPDGHRLYVTNFLGDKITIVDTAGNKIIGEISGFNKIRAISVTDDGKTLFAANSGSNTVAVVDIASQKIMLSIPVGEQPYGAALSPDGGFVYSGNLIDNSVSVIDVKKLSVITTITGFDHPRQALVFTRDNKYAYVLNQDLSLSKVERATQKIIDTLKL</sequence>
<organism evidence="1 2">
    <name type="scientific">Candidatus Pantoea communis</name>
    <dbReference type="NCBI Taxonomy" id="2608354"/>
    <lineage>
        <taxon>Bacteria</taxon>
        <taxon>Pseudomonadati</taxon>
        <taxon>Pseudomonadota</taxon>
        <taxon>Gammaproteobacteria</taxon>
        <taxon>Enterobacterales</taxon>
        <taxon>Erwiniaceae</taxon>
        <taxon>Pantoea</taxon>
    </lineage>
</organism>
<proteinExistence type="predicted"/>
<dbReference type="SUPFAM" id="SSF51004">
    <property type="entry name" value="C-terminal (heme d1) domain of cytochrome cd1-nitrite reductase"/>
    <property type="match status" value="1"/>
</dbReference>
<dbReference type="InterPro" id="IPR011964">
    <property type="entry name" value="YVTN_b-propeller_repeat"/>
</dbReference>
<reference evidence="1 2" key="1">
    <citation type="journal article" date="2019" name="bioRxiv">
        <title>Bacteria contribute to plant secondary compound degradation in a generalist herbivore system.</title>
        <authorList>
            <person name="Francoeur C.B."/>
            <person name="Khadempour L."/>
            <person name="Moreira-Soto R.D."/>
            <person name="Gotting K."/>
            <person name="Book A.J."/>
            <person name="Pinto-Tomas A.A."/>
            <person name="Keefover-Ring K."/>
            <person name="Currie C.R."/>
        </authorList>
    </citation>
    <scope>NUCLEOTIDE SEQUENCE [LARGE SCALE GENOMIC DNA]</scope>
    <source>
        <strain evidence="1">Al-1710</strain>
    </source>
</reference>
<dbReference type="InterPro" id="IPR015943">
    <property type="entry name" value="WD40/YVTN_repeat-like_dom_sf"/>
</dbReference>
<dbReference type="Gene3D" id="2.130.10.10">
    <property type="entry name" value="YVTN repeat-like/Quinoprotein amine dehydrogenase"/>
    <property type="match status" value="2"/>
</dbReference>
<dbReference type="NCBIfam" id="TIGR02276">
    <property type="entry name" value="beta_rpt_yvtn"/>
    <property type="match status" value="2"/>
</dbReference>
<dbReference type="EMBL" id="VWXC01000007">
    <property type="protein sequence ID" value="NIG19265.1"/>
    <property type="molecule type" value="Genomic_DNA"/>
</dbReference>
<dbReference type="PANTHER" id="PTHR47197:SF3">
    <property type="entry name" value="DIHYDRO-HEME D1 DEHYDROGENASE"/>
    <property type="match status" value="1"/>
</dbReference>
<dbReference type="Proteomes" id="UP001515780">
    <property type="component" value="Unassembled WGS sequence"/>
</dbReference>
<dbReference type="RefSeq" id="WP_166933453.1">
    <property type="nucleotide sequence ID" value="NZ_VWXC01000007.1"/>
</dbReference>
<dbReference type="InterPro" id="IPR051200">
    <property type="entry name" value="Host-pathogen_enzymatic-act"/>
</dbReference>
<evidence type="ECO:0000313" key="1">
    <source>
        <dbReference type="EMBL" id="NIG19265.1"/>
    </source>
</evidence>
<gene>
    <name evidence="1" type="ORF">F3J37_11345</name>
</gene>
<dbReference type="Pfam" id="PF10282">
    <property type="entry name" value="Lactonase"/>
    <property type="match status" value="2"/>
</dbReference>
<accession>A0ABX0RNS3</accession>